<feature type="chain" id="PRO_5039526678" evidence="4">
    <location>
        <begin position="31"/>
        <end position="445"/>
    </location>
</feature>
<comment type="similarity">
    <text evidence="3">Belongs to the glycosyl hydrolase 5 (cellulase A) family.</text>
</comment>
<keyword evidence="4" id="KW-0732">Signal</keyword>
<evidence type="ECO:0000256" key="2">
    <source>
        <dbReference type="ARBA" id="ARBA00023295"/>
    </source>
</evidence>
<organism evidence="6 7">
    <name type="scientific">Nocardioides acrostichi</name>
    <dbReference type="NCBI Taxonomy" id="2784339"/>
    <lineage>
        <taxon>Bacteria</taxon>
        <taxon>Bacillati</taxon>
        <taxon>Actinomycetota</taxon>
        <taxon>Actinomycetes</taxon>
        <taxon>Propionibacteriales</taxon>
        <taxon>Nocardioidaceae</taxon>
        <taxon>Nocardioides</taxon>
    </lineage>
</organism>
<dbReference type="RefSeq" id="WP_194503372.1">
    <property type="nucleotide sequence ID" value="NZ_JADIVZ010000004.1"/>
</dbReference>
<feature type="signal peptide" evidence="4">
    <location>
        <begin position="1"/>
        <end position="30"/>
    </location>
</feature>
<reference evidence="6" key="1">
    <citation type="submission" date="2020-11" db="EMBL/GenBank/DDBJ databases">
        <title>Nocardioides sp. CBS4Y-1, whole genome shotgun sequence.</title>
        <authorList>
            <person name="Tuo L."/>
        </authorList>
    </citation>
    <scope>NUCLEOTIDE SEQUENCE</scope>
    <source>
        <strain evidence="6">CBS4Y-1</strain>
    </source>
</reference>
<evidence type="ECO:0000256" key="1">
    <source>
        <dbReference type="ARBA" id="ARBA00022801"/>
    </source>
</evidence>
<keyword evidence="2 3" id="KW-0326">Glycosidase</keyword>
<dbReference type="Pfam" id="PF00150">
    <property type="entry name" value="Cellulase"/>
    <property type="match status" value="1"/>
</dbReference>
<protein>
    <submittedName>
        <fullName evidence="6">Cellulase family glycosylhydrolase</fullName>
    </submittedName>
</protein>
<dbReference type="Gene3D" id="3.20.20.80">
    <property type="entry name" value="Glycosidases"/>
    <property type="match status" value="1"/>
</dbReference>
<proteinExistence type="inferred from homology"/>
<evidence type="ECO:0000256" key="4">
    <source>
        <dbReference type="SAM" id="SignalP"/>
    </source>
</evidence>
<evidence type="ECO:0000256" key="3">
    <source>
        <dbReference type="RuleBase" id="RU361153"/>
    </source>
</evidence>
<evidence type="ECO:0000313" key="7">
    <source>
        <dbReference type="Proteomes" id="UP000656804"/>
    </source>
</evidence>
<name>A0A930V144_9ACTN</name>
<dbReference type="GO" id="GO:0004553">
    <property type="term" value="F:hydrolase activity, hydrolyzing O-glycosyl compounds"/>
    <property type="evidence" value="ECO:0007669"/>
    <property type="project" value="InterPro"/>
</dbReference>
<dbReference type="InterPro" id="IPR001547">
    <property type="entry name" value="Glyco_hydro_5"/>
</dbReference>
<keyword evidence="7" id="KW-1185">Reference proteome</keyword>
<dbReference type="SUPFAM" id="SSF51445">
    <property type="entry name" value="(Trans)glycosidases"/>
    <property type="match status" value="1"/>
</dbReference>
<evidence type="ECO:0000313" key="6">
    <source>
        <dbReference type="EMBL" id="MBF4162119.1"/>
    </source>
</evidence>
<evidence type="ECO:0000259" key="5">
    <source>
        <dbReference type="Pfam" id="PF00150"/>
    </source>
</evidence>
<feature type="domain" description="Glycoside hydrolase family 5" evidence="5">
    <location>
        <begin position="130"/>
        <end position="401"/>
    </location>
</feature>
<keyword evidence="1 3" id="KW-0378">Hydrolase</keyword>
<gene>
    <name evidence="6" type="ORF">ISG29_10475</name>
</gene>
<dbReference type="Proteomes" id="UP000656804">
    <property type="component" value="Unassembled WGS sequence"/>
</dbReference>
<sequence length="445" mass="48695">MHRHLLFARPARLALAVAGALTLAATVLPAASADATGTGDTGQGARAAAKTGVFVRGKQVRHWNGDGTSSYRFKTRGVIVEGFQWPVEAMQACEKKAGLGHKGTDKADRFCERHLDAIDYFDHTGDYAEDSLTAMQRARRHWKANTVRFNLSQAMLDPASTLYKKTLSGSSTTWGQTYMQRLVAAVHEAEANGMVVILAVFNHRNAQAGLVTVDGKTLLSYDAKSGLPTNRTARAVSTLGERFGSDKEVLIDLYNEPFTQKGQTVTTYVNGDQKSTPRISGINRLAEKARDAGVTTPLITQWADLSQLPVGKITDENMIFSSHPFLGDGVRTGGGDANWRRRFGDLARTRPVVLTAWNATPLVKHKNGKTTNTWCRHSGIDLADQFVKYVRRNDVGLVGFAFDVNQSMIKNFARFRDQPYGLTSCTKRGGAGVVIKRMFVNQAKG</sequence>
<dbReference type="GO" id="GO:0009251">
    <property type="term" value="P:glucan catabolic process"/>
    <property type="evidence" value="ECO:0007669"/>
    <property type="project" value="TreeGrafter"/>
</dbReference>
<comment type="caution">
    <text evidence="6">The sequence shown here is derived from an EMBL/GenBank/DDBJ whole genome shotgun (WGS) entry which is preliminary data.</text>
</comment>
<dbReference type="AlphaFoldDB" id="A0A930V144"/>
<dbReference type="PANTHER" id="PTHR34142:SF1">
    <property type="entry name" value="GLYCOSIDE HYDROLASE FAMILY 5 DOMAIN-CONTAINING PROTEIN"/>
    <property type="match status" value="1"/>
</dbReference>
<accession>A0A930V144</accession>
<dbReference type="InterPro" id="IPR017853">
    <property type="entry name" value="GH"/>
</dbReference>
<dbReference type="PANTHER" id="PTHR34142">
    <property type="entry name" value="ENDO-BETA-1,4-GLUCANASE A"/>
    <property type="match status" value="1"/>
</dbReference>
<dbReference type="EMBL" id="JADIVZ010000004">
    <property type="protein sequence ID" value="MBF4162119.1"/>
    <property type="molecule type" value="Genomic_DNA"/>
</dbReference>